<evidence type="ECO:0000313" key="2">
    <source>
        <dbReference type="Proteomes" id="UP000826234"/>
    </source>
</evidence>
<dbReference type="EMBL" id="JAIPUX010005289">
    <property type="protein sequence ID" value="KAH0618429.1"/>
    <property type="molecule type" value="Genomic_DNA"/>
</dbReference>
<keyword evidence="2" id="KW-1185">Reference proteome</keyword>
<protein>
    <submittedName>
        <fullName evidence="1">Uncharacterized protein</fullName>
    </submittedName>
</protein>
<sequence length="171" mass="19302">METLNISCFMLIAGIRSLEDEEPTNWYLAPVPSAFEIPPTQELQMDLEKNNKKGNKVLINFPEEESDESISSKFRKSLFKPTNYTYGNAGNKENTNAKRGVDTYWSNTPNEEMNIDLWKNNMQIAQYSDFNLPSVNDIISASANGKGIENAYSFPCVSKTSSVEGKLHLFL</sequence>
<gene>
    <name evidence="1" type="ORF">JD844_017619</name>
</gene>
<comment type="caution">
    <text evidence="1">The sequence shown here is derived from an EMBL/GenBank/DDBJ whole genome shotgun (WGS) entry which is preliminary data.</text>
</comment>
<reference evidence="1 2" key="1">
    <citation type="journal article" date="2022" name="Gigascience">
        <title>A chromosome-level genome assembly and annotation of the desert horned lizard, Phrynosoma platyrhinos, provides insight into chromosomal rearrangements among reptiles.</title>
        <authorList>
            <person name="Koochekian N."/>
            <person name="Ascanio A."/>
            <person name="Farleigh K."/>
            <person name="Card D.C."/>
            <person name="Schield D.R."/>
            <person name="Castoe T.A."/>
            <person name="Jezkova T."/>
        </authorList>
    </citation>
    <scope>NUCLEOTIDE SEQUENCE [LARGE SCALE GENOMIC DNA]</scope>
    <source>
        <strain evidence="1">NK-2021</strain>
    </source>
</reference>
<name>A0ABQ7SM87_PHRPL</name>
<evidence type="ECO:0000313" key="1">
    <source>
        <dbReference type="EMBL" id="KAH0618429.1"/>
    </source>
</evidence>
<dbReference type="Proteomes" id="UP000826234">
    <property type="component" value="Unassembled WGS sequence"/>
</dbReference>
<accession>A0ABQ7SM87</accession>
<organism evidence="1 2">
    <name type="scientific">Phrynosoma platyrhinos</name>
    <name type="common">Desert horned lizard</name>
    <dbReference type="NCBI Taxonomy" id="52577"/>
    <lineage>
        <taxon>Eukaryota</taxon>
        <taxon>Metazoa</taxon>
        <taxon>Chordata</taxon>
        <taxon>Craniata</taxon>
        <taxon>Vertebrata</taxon>
        <taxon>Euteleostomi</taxon>
        <taxon>Lepidosauria</taxon>
        <taxon>Squamata</taxon>
        <taxon>Bifurcata</taxon>
        <taxon>Unidentata</taxon>
        <taxon>Episquamata</taxon>
        <taxon>Toxicofera</taxon>
        <taxon>Iguania</taxon>
        <taxon>Phrynosomatidae</taxon>
        <taxon>Phrynosomatinae</taxon>
        <taxon>Phrynosoma</taxon>
    </lineage>
</organism>
<proteinExistence type="predicted"/>